<dbReference type="AlphaFoldDB" id="A0AAD7ZI14"/>
<proteinExistence type="predicted"/>
<dbReference type="EMBL" id="JASPKZ010008183">
    <property type="protein sequence ID" value="KAJ9580725.1"/>
    <property type="molecule type" value="Genomic_DNA"/>
</dbReference>
<organism evidence="1 2">
    <name type="scientific">Diploptera punctata</name>
    <name type="common">Pacific beetle cockroach</name>
    <dbReference type="NCBI Taxonomy" id="6984"/>
    <lineage>
        <taxon>Eukaryota</taxon>
        <taxon>Metazoa</taxon>
        <taxon>Ecdysozoa</taxon>
        <taxon>Arthropoda</taxon>
        <taxon>Hexapoda</taxon>
        <taxon>Insecta</taxon>
        <taxon>Pterygota</taxon>
        <taxon>Neoptera</taxon>
        <taxon>Polyneoptera</taxon>
        <taxon>Dictyoptera</taxon>
        <taxon>Blattodea</taxon>
        <taxon>Blaberoidea</taxon>
        <taxon>Blaberidae</taxon>
        <taxon>Diplopterinae</taxon>
        <taxon>Diploptera</taxon>
    </lineage>
</organism>
<accession>A0AAD7ZI14</accession>
<evidence type="ECO:0000313" key="1">
    <source>
        <dbReference type="EMBL" id="KAJ9580725.1"/>
    </source>
</evidence>
<gene>
    <name evidence="1" type="ORF">L9F63_024095</name>
</gene>
<feature type="non-terminal residue" evidence="1">
    <location>
        <position position="1"/>
    </location>
</feature>
<comment type="caution">
    <text evidence="1">The sequence shown here is derived from an EMBL/GenBank/DDBJ whole genome shotgun (WGS) entry which is preliminary data.</text>
</comment>
<dbReference type="Proteomes" id="UP001233999">
    <property type="component" value="Unassembled WGS sequence"/>
</dbReference>
<protein>
    <submittedName>
        <fullName evidence="1">Uncharacterized protein</fullName>
    </submittedName>
</protein>
<sequence>YQFSVYHDGPSKTIKNLTQRSKCDAALVTCQYATSRPHPWTNCCQRYSTIFPFTAHVRACAQRFCITSKKSLLRN</sequence>
<feature type="non-terminal residue" evidence="1">
    <location>
        <position position="75"/>
    </location>
</feature>
<reference evidence="1" key="1">
    <citation type="journal article" date="2023" name="IScience">
        <title>Live-bearing cockroach genome reveals convergent evolutionary mechanisms linked to viviparity in insects and beyond.</title>
        <authorList>
            <person name="Fouks B."/>
            <person name="Harrison M.C."/>
            <person name="Mikhailova A.A."/>
            <person name="Marchal E."/>
            <person name="English S."/>
            <person name="Carruthers M."/>
            <person name="Jennings E.C."/>
            <person name="Chiamaka E.L."/>
            <person name="Frigard R.A."/>
            <person name="Pippel M."/>
            <person name="Attardo G.M."/>
            <person name="Benoit J.B."/>
            <person name="Bornberg-Bauer E."/>
            <person name="Tobe S.S."/>
        </authorList>
    </citation>
    <scope>NUCLEOTIDE SEQUENCE</scope>
    <source>
        <strain evidence="1">Stay&amp;Tobe</strain>
    </source>
</reference>
<reference evidence="1" key="2">
    <citation type="submission" date="2023-05" db="EMBL/GenBank/DDBJ databases">
        <authorList>
            <person name="Fouks B."/>
        </authorList>
    </citation>
    <scope>NUCLEOTIDE SEQUENCE</scope>
    <source>
        <strain evidence="1">Stay&amp;Tobe</strain>
        <tissue evidence="1">Testes</tissue>
    </source>
</reference>
<evidence type="ECO:0000313" key="2">
    <source>
        <dbReference type="Proteomes" id="UP001233999"/>
    </source>
</evidence>
<name>A0AAD7ZI14_DIPPU</name>
<keyword evidence="2" id="KW-1185">Reference proteome</keyword>